<dbReference type="SUPFAM" id="SSF55729">
    <property type="entry name" value="Acyl-CoA N-acyltransferases (Nat)"/>
    <property type="match status" value="1"/>
</dbReference>
<dbReference type="InterPro" id="IPR000182">
    <property type="entry name" value="GNAT_dom"/>
</dbReference>
<comment type="caution">
    <text evidence="2">The sequence shown here is derived from an EMBL/GenBank/DDBJ whole genome shotgun (WGS) entry which is preliminary data.</text>
</comment>
<sequence>MTPATPELVRYGQDRFPEIRPTLVTVYAEVYAEELRTPFHSVERFEERLEGYASRPGWEAVLAYEGSEVTGYAFASTLPAGSRWWSGMLKPMPEEYTAEDGTRTLALFELMVRRPWRGTGLAHRIHEELLTGRPEQRVTLLVDPTHPKVKQLYESWSYTNAGDQRPFPDAPLYATMVRTLGGS</sequence>
<evidence type="ECO:0000313" key="3">
    <source>
        <dbReference type="Proteomes" id="UP000466345"/>
    </source>
</evidence>
<feature type="domain" description="N-acetyltransferase" evidence="1">
    <location>
        <begin position="14"/>
        <end position="181"/>
    </location>
</feature>
<dbReference type="RefSeq" id="WP_194292965.1">
    <property type="nucleotide sequence ID" value="NZ_WEGJ01000015.1"/>
</dbReference>
<dbReference type="Gene3D" id="3.40.630.30">
    <property type="match status" value="1"/>
</dbReference>
<dbReference type="EMBL" id="WEGJ01000015">
    <property type="protein sequence ID" value="MQY13781.1"/>
    <property type="molecule type" value="Genomic_DNA"/>
</dbReference>
<dbReference type="PROSITE" id="PS51186">
    <property type="entry name" value="GNAT"/>
    <property type="match status" value="1"/>
</dbReference>
<accession>A0A7K0CK50</accession>
<keyword evidence="3" id="KW-1185">Reference proteome</keyword>
<proteinExistence type="predicted"/>
<dbReference type="GO" id="GO:0016747">
    <property type="term" value="F:acyltransferase activity, transferring groups other than amino-acyl groups"/>
    <property type="evidence" value="ECO:0007669"/>
    <property type="project" value="InterPro"/>
</dbReference>
<dbReference type="InterPro" id="IPR016181">
    <property type="entry name" value="Acyl_CoA_acyltransferase"/>
</dbReference>
<organism evidence="2 3">
    <name type="scientific">Streptomyces smaragdinus</name>
    <dbReference type="NCBI Taxonomy" id="2585196"/>
    <lineage>
        <taxon>Bacteria</taxon>
        <taxon>Bacillati</taxon>
        <taxon>Actinomycetota</taxon>
        <taxon>Actinomycetes</taxon>
        <taxon>Kitasatosporales</taxon>
        <taxon>Streptomycetaceae</taxon>
        <taxon>Streptomyces</taxon>
    </lineage>
</organism>
<gene>
    <name evidence="2" type="ORF">SRB5_39350</name>
</gene>
<protein>
    <recommendedName>
        <fullName evidence="1">N-acetyltransferase domain-containing protein</fullName>
    </recommendedName>
</protein>
<name>A0A7K0CK50_9ACTN</name>
<evidence type="ECO:0000259" key="1">
    <source>
        <dbReference type="PROSITE" id="PS51186"/>
    </source>
</evidence>
<reference evidence="2 3" key="1">
    <citation type="submission" date="2019-10" db="EMBL/GenBank/DDBJ databases">
        <title>Streptomyces smaragdinus sp. nov. and Streptomyces fabii sp. nov., isolated from the gut of fungus growing-termite Macrotermes natalensis.</title>
        <authorList>
            <person name="Schwitalla J."/>
            <person name="Benndorf R."/>
            <person name="Martin K."/>
            <person name="De Beer W."/>
            <person name="Kaster A.-K."/>
            <person name="Vollmers J."/>
            <person name="Poulsen M."/>
            <person name="Beemelmanns C."/>
        </authorList>
    </citation>
    <scope>NUCLEOTIDE SEQUENCE [LARGE SCALE GENOMIC DNA]</scope>
    <source>
        <strain evidence="2 3">RB5</strain>
    </source>
</reference>
<dbReference type="AlphaFoldDB" id="A0A7K0CK50"/>
<evidence type="ECO:0000313" key="2">
    <source>
        <dbReference type="EMBL" id="MQY13781.1"/>
    </source>
</evidence>
<dbReference type="Proteomes" id="UP000466345">
    <property type="component" value="Unassembled WGS sequence"/>
</dbReference>